<dbReference type="Proteomes" id="UP000184300">
    <property type="component" value="Unassembled WGS sequence"/>
</dbReference>
<dbReference type="RefSeq" id="XP_022401797.1">
    <property type="nucleotide sequence ID" value="XM_022546375.1"/>
</dbReference>
<reference evidence="2" key="1">
    <citation type="journal article" date="2017" name="Genome Biol.">
        <title>Comparative genomics reveals high biological diversity and specific adaptations in the industrially and medically important fungal genus Aspergillus.</title>
        <authorList>
            <person name="de Vries R.P."/>
            <person name="Riley R."/>
            <person name="Wiebenga A."/>
            <person name="Aguilar-Osorio G."/>
            <person name="Amillis S."/>
            <person name="Uchima C.A."/>
            <person name="Anderluh G."/>
            <person name="Asadollahi M."/>
            <person name="Askin M."/>
            <person name="Barry K."/>
            <person name="Battaglia E."/>
            <person name="Bayram O."/>
            <person name="Benocci T."/>
            <person name="Braus-Stromeyer S.A."/>
            <person name="Caldana C."/>
            <person name="Canovas D."/>
            <person name="Cerqueira G.C."/>
            <person name="Chen F."/>
            <person name="Chen W."/>
            <person name="Choi C."/>
            <person name="Clum A."/>
            <person name="Dos Santos R.A."/>
            <person name="Damasio A.R."/>
            <person name="Diallinas G."/>
            <person name="Emri T."/>
            <person name="Fekete E."/>
            <person name="Flipphi M."/>
            <person name="Freyberg S."/>
            <person name="Gallo A."/>
            <person name="Gournas C."/>
            <person name="Habgood R."/>
            <person name="Hainaut M."/>
            <person name="Harispe M.L."/>
            <person name="Henrissat B."/>
            <person name="Hilden K.S."/>
            <person name="Hope R."/>
            <person name="Hossain A."/>
            <person name="Karabika E."/>
            <person name="Karaffa L."/>
            <person name="Karanyi Z."/>
            <person name="Krasevec N."/>
            <person name="Kuo A."/>
            <person name="Kusch H."/>
            <person name="LaButti K."/>
            <person name="Lagendijk E.L."/>
            <person name="Lapidus A."/>
            <person name="Levasseur A."/>
            <person name="Lindquist E."/>
            <person name="Lipzen A."/>
            <person name="Logrieco A.F."/>
            <person name="MacCabe A."/>
            <person name="Maekelae M.R."/>
            <person name="Malavazi I."/>
            <person name="Melin P."/>
            <person name="Meyer V."/>
            <person name="Mielnichuk N."/>
            <person name="Miskei M."/>
            <person name="Molnar A.P."/>
            <person name="Mule G."/>
            <person name="Ngan C.Y."/>
            <person name="Orejas M."/>
            <person name="Orosz E."/>
            <person name="Ouedraogo J.P."/>
            <person name="Overkamp K.M."/>
            <person name="Park H.-S."/>
            <person name="Perrone G."/>
            <person name="Piumi F."/>
            <person name="Punt P.J."/>
            <person name="Ram A.F."/>
            <person name="Ramon A."/>
            <person name="Rauscher S."/>
            <person name="Record E."/>
            <person name="Riano-Pachon D.M."/>
            <person name="Robert V."/>
            <person name="Roehrig J."/>
            <person name="Ruller R."/>
            <person name="Salamov A."/>
            <person name="Salih N.S."/>
            <person name="Samson R.A."/>
            <person name="Sandor E."/>
            <person name="Sanguinetti M."/>
            <person name="Schuetze T."/>
            <person name="Sepcic K."/>
            <person name="Shelest E."/>
            <person name="Sherlock G."/>
            <person name="Sophianopoulou V."/>
            <person name="Squina F.M."/>
            <person name="Sun H."/>
            <person name="Susca A."/>
            <person name="Todd R.B."/>
            <person name="Tsang A."/>
            <person name="Unkles S.E."/>
            <person name="van de Wiele N."/>
            <person name="van Rossen-Uffink D."/>
            <person name="Oliveira J.V."/>
            <person name="Vesth T.C."/>
            <person name="Visser J."/>
            <person name="Yu J.-H."/>
            <person name="Zhou M."/>
            <person name="Andersen M.R."/>
            <person name="Archer D.B."/>
            <person name="Baker S.E."/>
            <person name="Benoit I."/>
            <person name="Brakhage A.A."/>
            <person name="Braus G.H."/>
            <person name="Fischer R."/>
            <person name="Frisvad J.C."/>
            <person name="Goldman G.H."/>
            <person name="Houbraken J."/>
            <person name="Oakley B."/>
            <person name="Pocsi I."/>
            <person name="Scazzocchio C."/>
            <person name="Seiboth B."/>
            <person name="vanKuyk P.A."/>
            <person name="Wortman J."/>
            <person name="Dyer P.S."/>
            <person name="Grigoriev I.V."/>
        </authorList>
    </citation>
    <scope>NUCLEOTIDE SEQUENCE [LARGE SCALE GENOMIC DNA]</scope>
    <source>
        <strain evidence="2">CBS 516.65</strain>
    </source>
</reference>
<keyword evidence="2" id="KW-1185">Reference proteome</keyword>
<dbReference type="OrthoDB" id="4474262at2759"/>
<dbReference type="GeneID" id="34462636"/>
<evidence type="ECO:0000313" key="1">
    <source>
        <dbReference type="EMBL" id="OJJ85099.1"/>
    </source>
</evidence>
<dbReference type="EMBL" id="KV878895">
    <property type="protein sequence ID" value="OJJ85099.1"/>
    <property type="molecule type" value="Genomic_DNA"/>
</dbReference>
<name>A0A1L9VMF7_ASPGL</name>
<proteinExistence type="predicted"/>
<accession>A0A1L9VMF7</accession>
<protein>
    <submittedName>
        <fullName evidence="1">Uncharacterized protein</fullName>
    </submittedName>
</protein>
<organism evidence="1 2">
    <name type="scientific">Aspergillus glaucus CBS 516.65</name>
    <dbReference type="NCBI Taxonomy" id="1160497"/>
    <lineage>
        <taxon>Eukaryota</taxon>
        <taxon>Fungi</taxon>
        <taxon>Dikarya</taxon>
        <taxon>Ascomycota</taxon>
        <taxon>Pezizomycotina</taxon>
        <taxon>Eurotiomycetes</taxon>
        <taxon>Eurotiomycetidae</taxon>
        <taxon>Eurotiales</taxon>
        <taxon>Aspergillaceae</taxon>
        <taxon>Aspergillus</taxon>
        <taxon>Aspergillus subgen. Aspergillus</taxon>
    </lineage>
</organism>
<sequence length="82" mass="8953">MVGTAVSPPADSQILPAYAEDGIVRVFHGSTDATLVEDFIAQLLYHCVKRLHLAEDLLRGFYGLSGFTSVKDSLEKGIEGWE</sequence>
<evidence type="ECO:0000313" key="2">
    <source>
        <dbReference type="Proteomes" id="UP000184300"/>
    </source>
</evidence>
<gene>
    <name evidence="1" type="ORF">ASPGLDRAFT_46068</name>
</gene>
<dbReference type="VEuPathDB" id="FungiDB:ASPGLDRAFT_46068"/>
<dbReference type="AlphaFoldDB" id="A0A1L9VMF7"/>